<evidence type="ECO:0000256" key="1">
    <source>
        <dbReference type="SAM" id="Phobius"/>
    </source>
</evidence>
<reference evidence="2 3" key="1">
    <citation type="submission" date="2022-12" db="EMBL/GenBank/DDBJ databases">
        <title>Metagenome assembled genome from gulf of manar.</title>
        <authorList>
            <person name="Kohli P."/>
            <person name="Pk S."/>
            <person name="Venkata Ramana C."/>
            <person name="Sasikala C."/>
        </authorList>
    </citation>
    <scope>NUCLEOTIDE SEQUENCE [LARGE SCALE GENOMIC DNA]</scope>
    <source>
        <strain evidence="2">JB008</strain>
    </source>
</reference>
<proteinExistence type="predicted"/>
<keyword evidence="1" id="KW-0812">Transmembrane</keyword>
<dbReference type="Proteomes" id="UP001221217">
    <property type="component" value="Unassembled WGS sequence"/>
</dbReference>
<comment type="caution">
    <text evidence="2">The sequence shown here is derived from an EMBL/GenBank/DDBJ whole genome shotgun (WGS) entry which is preliminary data.</text>
</comment>
<accession>A0AAJ1MI54</accession>
<protein>
    <submittedName>
        <fullName evidence="2">Uncharacterized protein</fullName>
    </submittedName>
</protein>
<organism evidence="2 3">
    <name type="scientific">Candidatus Thalassospirochaeta sargassi</name>
    <dbReference type="NCBI Taxonomy" id="3119039"/>
    <lineage>
        <taxon>Bacteria</taxon>
        <taxon>Pseudomonadati</taxon>
        <taxon>Spirochaetota</taxon>
        <taxon>Spirochaetia</taxon>
        <taxon>Spirochaetales</taxon>
        <taxon>Spirochaetaceae</taxon>
        <taxon>Candidatus Thalassospirochaeta</taxon>
    </lineage>
</organism>
<keyword evidence="1" id="KW-0472">Membrane</keyword>
<dbReference type="AlphaFoldDB" id="A0AAJ1MI54"/>
<evidence type="ECO:0000313" key="2">
    <source>
        <dbReference type="EMBL" id="MDC7225933.1"/>
    </source>
</evidence>
<evidence type="ECO:0000313" key="3">
    <source>
        <dbReference type="Proteomes" id="UP001221217"/>
    </source>
</evidence>
<feature type="transmembrane region" description="Helical" evidence="1">
    <location>
        <begin position="20"/>
        <end position="36"/>
    </location>
</feature>
<dbReference type="EMBL" id="JAQQAL010000010">
    <property type="protein sequence ID" value="MDC7225933.1"/>
    <property type="molecule type" value="Genomic_DNA"/>
</dbReference>
<sequence>MKIEIFLKNILNYWNFNNSLHLNLTVAAFFILFFSLNSCTSTHLFSGRINAVDLSPGNIEIPIGSTERATALIDEYGKNDLSGRVVKNLISYWAQKDIPEWNKQGAKIKAPRIILAKLIMGIDIDSVNNYLLNKAVEPWSESGSTWALRKGGDYDFTEVPLTAILYKFGNKPGLLYPETRDHLLNNLLIESGNKVRAHVPGSLNIVPDTENHILMTEGSRYLKNQYLRDVYGNTDPQYNNRTNGVETFLMDFLDELIDAGLFEFNSLPYSGYTITALMNLEAFAEEPLSSKAQEVLDTIMFKYALGSLDMRRCVPFRRQPQKAGTTSIQADDTSMLSRLWVSIDDPDFQILPITDRLHTAFYAAIMPYRVPDKTLNLIKEKDFPYFARLGRGTEASPEIFSGGPGYLLSAGGVYRGKSSMIVARPTTLILSDGITDYRDCFHLHGRGDYKDWNNTGVFRNFACSDQHVFIPEWAEPTAYSEGWYIYNLNPSLSIAAFNDAKKKDLGLLVLFPGYTENHHMLAESLSKSNPDTNRLYTEFVWPNGDIITYDVKSKNNVWVIATFNYEVLERNFDKWPDIYME</sequence>
<gene>
    <name evidence="2" type="ORF">PQJ61_04115</name>
</gene>
<name>A0AAJ1MI54_9SPIO</name>
<keyword evidence="1" id="KW-1133">Transmembrane helix</keyword>